<protein>
    <submittedName>
        <fullName evidence="1">Uncharacterized protein</fullName>
    </submittedName>
</protein>
<evidence type="ECO:0000313" key="2">
    <source>
        <dbReference type="Proteomes" id="UP000288216"/>
    </source>
</evidence>
<reference evidence="1 2" key="1">
    <citation type="journal article" date="2018" name="Nat. Ecol. Evol.">
        <title>Shark genomes provide insights into elasmobranch evolution and the origin of vertebrates.</title>
        <authorList>
            <person name="Hara Y"/>
            <person name="Yamaguchi K"/>
            <person name="Onimaru K"/>
            <person name="Kadota M"/>
            <person name="Koyanagi M"/>
            <person name="Keeley SD"/>
            <person name="Tatsumi K"/>
            <person name="Tanaka K"/>
            <person name="Motone F"/>
            <person name="Kageyama Y"/>
            <person name="Nozu R"/>
            <person name="Adachi N"/>
            <person name="Nishimura O"/>
            <person name="Nakagawa R"/>
            <person name="Tanegashima C"/>
            <person name="Kiyatake I"/>
            <person name="Matsumoto R"/>
            <person name="Murakumo K"/>
            <person name="Nishida K"/>
            <person name="Terakita A"/>
            <person name="Kuratani S"/>
            <person name="Sato K"/>
            <person name="Hyodo S Kuraku.S."/>
        </authorList>
    </citation>
    <scope>NUCLEOTIDE SEQUENCE [LARGE SCALE GENOMIC DNA]</scope>
</reference>
<keyword evidence="2" id="KW-1185">Reference proteome</keyword>
<dbReference type="AlphaFoldDB" id="A0A401P8Z3"/>
<accession>A0A401P8Z3</accession>
<proteinExistence type="predicted"/>
<comment type="caution">
    <text evidence="1">The sequence shown here is derived from an EMBL/GenBank/DDBJ whole genome shotgun (WGS) entry which is preliminary data.</text>
</comment>
<name>A0A401P8Z3_SCYTO</name>
<evidence type="ECO:0000313" key="1">
    <source>
        <dbReference type="EMBL" id="GCB69596.1"/>
    </source>
</evidence>
<sequence>MKVYDLKKVMTSIITPVSLIILCLLCGPDLHDKLKIPIGNLLLHRLQRRESSGFHILPKTASKQRLQSIFLESKREKVGLLDKL</sequence>
<gene>
    <name evidence="1" type="ORF">scyTo_0001083</name>
</gene>
<dbReference type="Proteomes" id="UP000288216">
    <property type="component" value="Unassembled WGS sequence"/>
</dbReference>
<organism evidence="1 2">
    <name type="scientific">Scyliorhinus torazame</name>
    <name type="common">Cloudy catshark</name>
    <name type="synonym">Catulus torazame</name>
    <dbReference type="NCBI Taxonomy" id="75743"/>
    <lineage>
        <taxon>Eukaryota</taxon>
        <taxon>Metazoa</taxon>
        <taxon>Chordata</taxon>
        <taxon>Craniata</taxon>
        <taxon>Vertebrata</taxon>
        <taxon>Chondrichthyes</taxon>
        <taxon>Elasmobranchii</taxon>
        <taxon>Galeomorphii</taxon>
        <taxon>Galeoidea</taxon>
        <taxon>Carcharhiniformes</taxon>
        <taxon>Scyliorhinidae</taxon>
        <taxon>Scyliorhinus</taxon>
    </lineage>
</organism>
<dbReference type="EMBL" id="BFAA01000231">
    <property type="protein sequence ID" value="GCB69596.1"/>
    <property type="molecule type" value="Genomic_DNA"/>
</dbReference>